<reference evidence="5 6" key="1">
    <citation type="submission" date="2019-11" db="EMBL/GenBank/DDBJ databases">
        <title>Novel species isolated from a subtropical stream in China.</title>
        <authorList>
            <person name="Lu H."/>
        </authorList>
    </citation>
    <scope>NUCLEOTIDE SEQUENCE [LARGE SCALE GENOMIC DNA]</scope>
    <source>
        <strain evidence="5 6">FT80W</strain>
    </source>
</reference>
<evidence type="ECO:0000259" key="4">
    <source>
        <dbReference type="SMART" id="SM00382"/>
    </source>
</evidence>
<evidence type="ECO:0000256" key="2">
    <source>
        <dbReference type="ARBA" id="ARBA00022741"/>
    </source>
</evidence>
<keyword evidence="3" id="KW-0067">ATP-binding</keyword>
<evidence type="ECO:0000313" key="6">
    <source>
        <dbReference type="Proteomes" id="UP000433309"/>
    </source>
</evidence>
<dbReference type="SMART" id="SM00382">
    <property type="entry name" value="AAA"/>
    <property type="match status" value="1"/>
</dbReference>
<dbReference type="PANTHER" id="PTHR23073">
    <property type="entry name" value="26S PROTEASOME REGULATORY SUBUNIT"/>
    <property type="match status" value="1"/>
</dbReference>
<dbReference type="InterPro" id="IPR027417">
    <property type="entry name" value="P-loop_NTPase"/>
</dbReference>
<dbReference type="Pfam" id="PF00004">
    <property type="entry name" value="AAA"/>
    <property type="match status" value="1"/>
</dbReference>
<keyword evidence="6" id="KW-1185">Reference proteome</keyword>
<keyword evidence="2" id="KW-0547">Nucleotide-binding</keyword>
<dbReference type="InterPro" id="IPR003593">
    <property type="entry name" value="AAA+_ATPase"/>
</dbReference>
<evidence type="ECO:0000256" key="1">
    <source>
        <dbReference type="ARBA" id="ARBA00006914"/>
    </source>
</evidence>
<feature type="domain" description="AAA+ ATPase" evidence="4">
    <location>
        <begin position="246"/>
        <end position="378"/>
    </location>
</feature>
<sequence>MSPGASTMKNNNIAASLETEVAWFMQVCDARFEAYFKADHGGVDLARLCPPPDLSERDCPYAQLAREYNMGFAERLVLMLAFMPHLRPQVLDMFLLQNAALGRGYSEIGGWRGKLHSGFLPTCETAAFLLAGADIGLRFKVSQLFKDDHYFTRSGMLKFEHEASGEPMFGSALILSNEYLQRLSDGEVHKPDFSASFPAKLMQTKLDWTDLVLNPEVMDEVEHIVTWLRQPQHILRAWGLEKSVKPGYRSLFYGPPGTGKTLTASLIGKAVGADVYRIDLSMIVSKYIGETEKNLANVFDQAQNKNWILFFDEADSLFGKRTQTSNSNDRHANQEISYLLQRVEDFPGVVILATNLKANIDQAFARRFQSEVYFAMPDAEQRQRLWQGLFTQPERLGSDVDFQAIAEKYELAGGALLNVARYAAIRAVMNGREHLVQDDLIAGIGKELMKDGKTL</sequence>
<dbReference type="InterPro" id="IPR050221">
    <property type="entry name" value="26S_Proteasome_ATPase"/>
</dbReference>
<comment type="caution">
    <text evidence="5">The sequence shown here is derived from an EMBL/GenBank/DDBJ whole genome shotgun (WGS) entry which is preliminary data.</text>
</comment>
<organism evidence="5 6">
    <name type="scientific">Duganella guangzhouensis</name>
    <dbReference type="NCBI Taxonomy" id="2666084"/>
    <lineage>
        <taxon>Bacteria</taxon>
        <taxon>Pseudomonadati</taxon>
        <taxon>Pseudomonadota</taxon>
        <taxon>Betaproteobacteria</taxon>
        <taxon>Burkholderiales</taxon>
        <taxon>Oxalobacteraceae</taxon>
        <taxon>Telluria group</taxon>
        <taxon>Duganella</taxon>
    </lineage>
</organism>
<gene>
    <name evidence="5" type="ORF">GJ699_06915</name>
</gene>
<dbReference type="Proteomes" id="UP000433309">
    <property type="component" value="Unassembled WGS sequence"/>
</dbReference>
<dbReference type="GO" id="GO:0016887">
    <property type="term" value="F:ATP hydrolysis activity"/>
    <property type="evidence" value="ECO:0007669"/>
    <property type="project" value="InterPro"/>
</dbReference>
<name>A0A6I2L0A1_9BURK</name>
<protein>
    <submittedName>
        <fullName evidence="5">AAA family ATPase</fullName>
    </submittedName>
</protein>
<dbReference type="InterPro" id="IPR003959">
    <property type="entry name" value="ATPase_AAA_core"/>
</dbReference>
<dbReference type="SUPFAM" id="SSF52540">
    <property type="entry name" value="P-loop containing nucleoside triphosphate hydrolases"/>
    <property type="match status" value="1"/>
</dbReference>
<dbReference type="GO" id="GO:0005524">
    <property type="term" value="F:ATP binding"/>
    <property type="evidence" value="ECO:0007669"/>
    <property type="project" value="UniProtKB-KW"/>
</dbReference>
<proteinExistence type="inferred from homology"/>
<dbReference type="EMBL" id="WKJK01000003">
    <property type="protein sequence ID" value="MRW89709.1"/>
    <property type="molecule type" value="Genomic_DNA"/>
</dbReference>
<evidence type="ECO:0000256" key="3">
    <source>
        <dbReference type="ARBA" id="ARBA00022840"/>
    </source>
</evidence>
<dbReference type="AlphaFoldDB" id="A0A6I2L0A1"/>
<dbReference type="CDD" id="cd19481">
    <property type="entry name" value="RecA-like_protease"/>
    <property type="match status" value="1"/>
</dbReference>
<accession>A0A6I2L0A1</accession>
<dbReference type="Gene3D" id="3.40.50.300">
    <property type="entry name" value="P-loop containing nucleotide triphosphate hydrolases"/>
    <property type="match status" value="1"/>
</dbReference>
<evidence type="ECO:0000313" key="5">
    <source>
        <dbReference type="EMBL" id="MRW89709.1"/>
    </source>
</evidence>
<comment type="similarity">
    <text evidence="1">Belongs to the AAA ATPase family.</text>
</comment>